<proteinExistence type="predicted"/>
<evidence type="ECO:0000313" key="1">
    <source>
        <dbReference type="EMBL" id="MVN23285.1"/>
    </source>
</evidence>
<protein>
    <submittedName>
        <fullName evidence="1">Uncharacterized protein</fullName>
    </submittedName>
</protein>
<name>A0A7K1T150_9SPHI</name>
<sequence length="71" mass="8295">MEKLIINVPEEKSILVKQLLKELGVTIQEENVFDGASYKQKLLDVSVWNEEDVKFFEESKNALESLKPQQW</sequence>
<gene>
    <name evidence="1" type="ORF">GO621_17310</name>
</gene>
<dbReference type="Proteomes" id="UP000462014">
    <property type="component" value="Unassembled WGS sequence"/>
</dbReference>
<comment type="caution">
    <text evidence="1">The sequence shown here is derived from an EMBL/GenBank/DDBJ whole genome shotgun (WGS) entry which is preliminary data.</text>
</comment>
<accession>A0A7K1T150</accession>
<reference evidence="1 2" key="1">
    <citation type="submission" date="2019-12" db="EMBL/GenBank/DDBJ databases">
        <title>Mucilaginibacter sp. HMF7410 genome sequencing and assembly.</title>
        <authorList>
            <person name="Kang H."/>
            <person name="Cha I."/>
            <person name="Kim H."/>
            <person name="Joh K."/>
        </authorList>
    </citation>
    <scope>NUCLEOTIDE SEQUENCE [LARGE SCALE GENOMIC DNA]</scope>
    <source>
        <strain evidence="1 2">HMF7410</strain>
    </source>
</reference>
<dbReference type="EMBL" id="WPIK01000021">
    <property type="protein sequence ID" value="MVN23285.1"/>
    <property type="molecule type" value="Genomic_DNA"/>
</dbReference>
<dbReference type="RefSeq" id="WP_157569379.1">
    <property type="nucleotide sequence ID" value="NZ_WPIK01000021.1"/>
</dbReference>
<keyword evidence="2" id="KW-1185">Reference proteome</keyword>
<organism evidence="1 2">
    <name type="scientific">Mucilaginibacter arboris</name>
    <dbReference type="NCBI Taxonomy" id="2682090"/>
    <lineage>
        <taxon>Bacteria</taxon>
        <taxon>Pseudomonadati</taxon>
        <taxon>Bacteroidota</taxon>
        <taxon>Sphingobacteriia</taxon>
        <taxon>Sphingobacteriales</taxon>
        <taxon>Sphingobacteriaceae</taxon>
        <taxon>Mucilaginibacter</taxon>
    </lineage>
</organism>
<dbReference type="AlphaFoldDB" id="A0A7K1T150"/>
<evidence type="ECO:0000313" key="2">
    <source>
        <dbReference type="Proteomes" id="UP000462014"/>
    </source>
</evidence>